<evidence type="ECO:0000259" key="1">
    <source>
        <dbReference type="Pfam" id="PF19835"/>
    </source>
</evidence>
<gene>
    <name evidence="2" type="ORF">METZ01_LOCUS216437</name>
</gene>
<organism evidence="2">
    <name type="scientific">marine metagenome</name>
    <dbReference type="NCBI Taxonomy" id="408172"/>
    <lineage>
        <taxon>unclassified sequences</taxon>
        <taxon>metagenomes</taxon>
        <taxon>ecological metagenomes</taxon>
    </lineage>
</organism>
<accession>A0A382FMZ6</accession>
<dbReference type="InterPro" id="IPR045566">
    <property type="entry name" value="SegE-like_GIY-YIG"/>
</dbReference>
<dbReference type="Gene3D" id="3.40.1440.10">
    <property type="entry name" value="GIY-YIG endonuclease"/>
    <property type="match status" value="1"/>
</dbReference>
<proteinExistence type="predicted"/>
<feature type="domain" description="Putative endonuclease SegE-like GIY-YIG" evidence="1">
    <location>
        <begin position="2"/>
        <end position="107"/>
    </location>
</feature>
<sequence length="131" mass="15689">MVRDYYGFVYRITNLINEYDYIGRKYFKTKRKLKPLIGRKNKRHKIKETDWQDYWGSSKRLLEDIEKHGKHNFKREIICLCDTRGQTNYMEAKIQFDEDVLIKENNYNGIIAIKIGGGSIKELAENYVQSK</sequence>
<dbReference type="EMBL" id="UINC01050524">
    <property type="protein sequence ID" value="SVB63583.1"/>
    <property type="molecule type" value="Genomic_DNA"/>
</dbReference>
<reference evidence="2" key="1">
    <citation type="submission" date="2018-05" db="EMBL/GenBank/DDBJ databases">
        <authorList>
            <person name="Lanie J.A."/>
            <person name="Ng W.-L."/>
            <person name="Kazmierczak K.M."/>
            <person name="Andrzejewski T.M."/>
            <person name="Davidsen T.M."/>
            <person name="Wayne K.J."/>
            <person name="Tettelin H."/>
            <person name="Glass J.I."/>
            <person name="Rusch D."/>
            <person name="Podicherti R."/>
            <person name="Tsui H.-C.T."/>
            <person name="Winkler M.E."/>
        </authorList>
    </citation>
    <scope>NUCLEOTIDE SEQUENCE</scope>
</reference>
<name>A0A382FMZ6_9ZZZZ</name>
<evidence type="ECO:0000313" key="2">
    <source>
        <dbReference type="EMBL" id="SVB63583.1"/>
    </source>
</evidence>
<dbReference type="InterPro" id="IPR035901">
    <property type="entry name" value="GIY-YIG_endonuc_sf"/>
</dbReference>
<protein>
    <recommendedName>
        <fullName evidence="1">Putative endonuclease SegE-like GIY-YIG domain-containing protein</fullName>
    </recommendedName>
</protein>
<dbReference type="Pfam" id="PF19835">
    <property type="entry name" value="SegE_GIY-YIG"/>
    <property type="match status" value="1"/>
</dbReference>
<dbReference type="AlphaFoldDB" id="A0A382FMZ6"/>
<dbReference type="CDD" id="cd10444">
    <property type="entry name" value="GIY-YIG_SegABCDEFG"/>
    <property type="match status" value="1"/>
</dbReference>